<dbReference type="AlphaFoldDB" id="A0A061GEX5"/>
<evidence type="ECO:0000313" key="2">
    <source>
        <dbReference type="Proteomes" id="UP000026915"/>
    </source>
</evidence>
<proteinExistence type="predicted"/>
<name>A0A061GEX5_THECC</name>
<reference evidence="1 2" key="1">
    <citation type="journal article" date="2013" name="Genome Biol.">
        <title>The genome sequence of the most widely cultivated cacao type and its use to identify candidate genes regulating pod color.</title>
        <authorList>
            <person name="Motamayor J.C."/>
            <person name="Mockaitis K."/>
            <person name="Schmutz J."/>
            <person name="Haiminen N."/>
            <person name="Iii D.L."/>
            <person name="Cornejo O."/>
            <person name="Findley S.D."/>
            <person name="Zheng P."/>
            <person name="Utro F."/>
            <person name="Royaert S."/>
            <person name="Saski C."/>
            <person name="Jenkins J."/>
            <person name="Podicheti R."/>
            <person name="Zhao M."/>
            <person name="Scheffler B.E."/>
            <person name="Stack J.C."/>
            <person name="Feltus F.A."/>
            <person name="Mustiga G.M."/>
            <person name="Amores F."/>
            <person name="Phillips W."/>
            <person name="Marelli J.P."/>
            <person name="May G.D."/>
            <person name="Shapiro H."/>
            <person name="Ma J."/>
            <person name="Bustamante C.D."/>
            <person name="Schnell R.J."/>
            <person name="Main D."/>
            <person name="Gilbert D."/>
            <person name="Parida L."/>
            <person name="Kuhn D.N."/>
        </authorList>
    </citation>
    <scope>NUCLEOTIDE SEQUENCE [LARGE SCALE GENOMIC DNA]</scope>
    <source>
        <strain evidence="2">cv. Matina 1-6</strain>
    </source>
</reference>
<sequence length="101" mass="11917">MSHCTQMKRISGSWTYMIISYHFLSKLSHPNLLFLLLFFCSPPTWKLEKHANEQRKPNRYACTAQFHNNDAIYQNREAGCHYQTARVIKKSGRRDSDPPTR</sequence>
<evidence type="ECO:0000313" key="1">
    <source>
        <dbReference type="EMBL" id="EOY27657.1"/>
    </source>
</evidence>
<dbReference type="Gramene" id="EOY27657">
    <property type="protein sequence ID" value="EOY27657"/>
    <property type="gene ID" value="TCM_029450"/>
</dbReference>
<dbReference type="EMBL" id="CM001884">
    <property type="protein sequence ID" value="EOY27657.1"/>
    <property type="molecule type" value="Genomic_DNA"/>
</dbReference>
<dbReference type="HOGENOM" id="CLU_2296807_0_0_1"/>
<protein>
    <submittedName>
        <fullName evidence="1">Uncharacterized protein</fullName>
    </submittedName>
</protein>
<gene>
    <name evidence="1" type="ORF">TCM_029450</name>
</gene>
<dbReference type="InParanoid" id="A0A061GEX5"/>
<dbReference type="Proteomes" id="UP000026915">
    <property type="component" value="Chromosome 6"/>
</dbReference>
<accession>A0A061GEX5</accession>
<organism evidence="1 2">
    <name type="scientific">Theobroma cacao</name>
    <name type="common">Cacao</name>
    <name type="synonym">Cocoa</name>
    <dbReference type="NCBI Taxonomy" id="3641"/>
    <lineage>
        <taxon>Eukaryota</taxon>
        <taxon>Viridiplantae</taxon>
        <taxon>Streptophyta</taxon>
        <taxon>Embryophyta</taxon>
        <taxon>Tracheophyta</taxon>
        <taxon>Spermatophyta</taxon>
        <taxon>Magnoliopsida</taxon>
        <taxon>eudicotyledons</taxon>
        <taxon>Gunneridae</taxon>
        <taxon>Pentapetalae</taxon>
        <taxon>rosids</taxon>
        <taxon>malvids</taxon>
        <taxon>Malvales</taxon>
        <taxon>Malvaceae</taxon>
        <taxon>Byttnerioideae</taxon>
        <taxon>Theobroma</taxon>
    </lineage>
</organism>
<keyword evidence="2" id="KW-1185">Reference proteome</keyword>